<name>A0AAV6I046_9ERIC</name>
<sequence>MIHNFSFRSRKKKKWKYSYNLSIQNTNSIPCQKLKTRYKECPKKNPVSTCFSCYRIVTGKRKRDEFNSFSPYSLLPFSWEATKLRMTSIAN</sequence>
<gene>
    <name evidence="1" type="ORF">RHGRI_038076</name>
</gene>
<comment type="caution">
    <text evidence="1">The sequence shown here is derived from an EMBL/GenBank/DDBJ whole genome shotgun (WGS) entry which is preliminary data.</text>
</comment>
<dbReference type="Proteomes" id="UP000823749">
    <property type="component" value="Chromosome 13"/>
</dbReference>
<keyword evidence="2" id="KW-1185">Reference proteome</keyword>
<proteinExistence type="predicted"/>
<organism evidence="1 2">
    <name type="scientific">Rhododendron griersonianum</name>
    <dbReference type="NCBI Taxonomy" id="479676"/>
    <lineage>
        <taxon>Eukaryota</taxon>
        <taxon>Viridiplantae</taxon>
        <taxon>Streptophyta</taxon>
        <taxon>Embryophyta</taxon>
        <taxon>Tracheophyta</taxon>
        <taxon>Spermatophyta</taxon>
        <taxon>Magnoliopsida</taxon>
        <taxon>eudicotyledons</taxon>
        <taxon>Gunneridae</taxon>
        <taxon>Pentapetalae</taxon>
        <taxon>asterids</taxon>
        <taxon>Ericales</taxon>
        <taxon>Ericaceae</taxon>
        <taxon>Ericoideae</taxon>
        <taxon>Rhodoreae</taxon>
        <taxon>Rhododendron</taxon>
    </lineage>
</organism>
<dbReference type="EMBL" id="JACTNZ010000013">
    <property type="protein sequence ID" value="KAG5517552.1"/>
    <property type="molecule type" value="Genomic_DNA"/>
</dbReference>
<reference evidence="1 2" key="1">
    <citation type="submission" date="2020-08" db="EMBL/GenBank/DDBJ databases">
        <title>Plant Genome Project.</title>
        <authorList>
            <person name="Zhang R.-G."/>
        </authorList>
    </citation>
    <scope>NUCLEOTIDE SEQUENCE [LARGE SCALE GENOMIC DNA]</scope>
    <source>
        <strain evidence="1">WSP0</strain>
        <tissue evidence="1">Leaf</tissue>
    </source>
</reference>
<accession>A0AAV6I046</accession>
<protein>
    <submittedName>
        <fullName evidence="1">Uncharacterized protein</fullName>
    </submittedName>
</protein>
<dbReference type="AlphaFoldDB" id="A0AAV6I046"/>
<evidence type="ECO:0000313" key="2">
    <source>
        <dbReference type="Proteomes" id="UP000823749"/>
    </source>
</evidence>
<evidence type="ECO:0000313" key="1">
    <source>
        <dbReference type="EMBL" id="KAG5517552.1"/>
    </source>
</evidence>